<dbReference type="Pfam" id="PF00135">
    <property type="entry name" value="COesterase"/>
    <property type="match status" value="1"/>
</dbReference>
<dbReference type="STRING" id="644352.J3NQZ0"/>
<dbReference type="VEuPathDB" id="FungiDB:GGTG_03695"/>
<gene>
    <name evidence="7" type="primary">20344153</name>
    <name evidence="6" type="ORF">GGTG_03695</name>
</gene>
<dbReference type="InterPro" id="IPR002018">
    <property type="entry name" value="CarbesteraseB"/>
</dbReference>
<dbReference type="EC" id="3.1.1.-" evidence="3"/>
<evidence type="ECO:0000259" key="5">
    <source>
        <dbReference type="Pfam" id="PF00135"/>
    </source>
</evidence>
<dbReference type="GeneID" id="20344153"/>
<accession>J3NQZ0</accession>
<feature type="region of interest" description="Disordered" evidence="4">
    <location>
        <begin position="365"/>
        <end position="384"/>
    </location>
</feature>
<dbReference type="eggNOG" id="KOG1516">
    <property type="taxonomic scope" value="Eukaryota"/>
</dbReference>
<evidence type="ECO:0000256" key="4">
    <source>
        <dbReference type="SAM" id="MobiDB-lite"/>
    </source>
</evidence>
<dbReference type="InterPro" id="IPR029058">
    <property type="entry name" value="AB_hydrolase_fold"/>
</dbReference>
<dbReference type="HOGENOM" id="CLU_006586_10_5_1"/>
<dbReference type="Gene3D" id="3.40.50.1820">
    <property type="entry name" value="alpha/beta hydrolase"/>
    <property type="match status" value="1"/>
</dbReference>
<reference evidence="6" key="2">
    <citation type="submission" date="2010-07" db="EMBL/GenBank/DDBJ databases">
        <authorList>
            <consortium name="The Broad Institute Genome Sequencing Platform"/>
            <consortium name="Broad Institute Genome Sequencing Center for Infectious Disease"/>
            <person name="Ma L.-J."/>
            <person name="Dead R."/>
            <person name="Young S."/>
            <person name="Zeng Q."/>
            <person name="Koehrsen M."/>
            <person name="Alvarado L."/>
            <person name="Berlin A."/>
            <person name="Chapman S.B."/>
            <person name="Chen Z."/>
            <person name="Freedman E."/>
            <person name="Gellesch M."/>
            <person name="Goldberg J."/>
            <person name="Griggs A."/>
            <person name="Gujja S."/>
            <person name="Heilman E.R."/>
            <person name="Heiman D."/>
            <person name="Hepburn T."/>
            <person name="Howarth C."/>
            <person name="Jen D."/>
            <person name="Larson L."/>
            <person name="Mehta T."/>
            <person name="Neiman D."/>
            <person name="Pearson M."/>
            <person name="Roberts A."/>
            <person name="Saif S."/>
            <person name="Shea T."/>
            <person name="Shenoy N."/>
            <person name="Sisk P."/>
            <person name="Stolte C."/>
            <person name="Sykes S."/>
            <person name="Walk T."/>
            <person name="White J."/>
            <person name="Yandava C."/>
            <person name="Haas B."/>
            <person name="Nusbaum C."/>
            <person name="Birren B."/>
        </authorList>
    </citation>
    <scope>NUCLEOTIDE SEQUENCE</scope>
    <source>
        <strain evidence="6">R3-111a-1</strain>
    </source>
</reference>
<dbReference type="PROSITE" id="PS00122">
    <property type="entry name" value="CARBOXYLESTERASE_B_1"/>
    <property type="match status" value="1"/>
</dbReference>
<feature type="region of interest" description="Disordered" evidence="4">
    <location>
        <begin position="230"/>
        <end position="251"/>
    </location>
</feature>
<reference evidence="7" key="5">
    <citation type="submission" date="2018-04" db="UniProtKB">
        <authorList>
            <consortium name="EnsemblFungi"/>
        </authorList>
    </citation>
    <scope>IDENTIFICATION</scope>
    <source>
        <strain evidence="7">R3-111a-1</strain>
    </source>
</reference>
<feature type="chain" id="PRO_5015019861" description="Carboxylic ester hydrolase" evidence="3">
    <location>
        <begin position="21"/>
        <end position="584"/>
    </location>
</feature>
<evidence type="ECO:0000256" key="2">
    <source>
        <dbReference type="ARBA" id="ARBA00022801"/>
    </source>
</evidence>
<evidence type="ECO:0000256" key="3">
    <source>
        <dbReference type="RuleBase" id="RU361235"/>
    </source>
</evidence>
<feature type="signal peptide" evidence="3">
    <location>
        <begin position="1"/>
        <end position="20"/>
    </location>
</feature>
<dbReference type="PANTHER" id="PTHR11559">
    <property type="entry name" value="CARBOXYLESTERASE"/>
    <property type="match status" value="1"/>
</dbReference>
<proteinExistence type="inferred from homology"/>
<comment type="similarity">
    <text evidence="1 3">Belongs to the type-B carboxylesterase/lipase family.</text>
</comment>
<keyword evidence="2 3" id="KW-0378">Hydrolase</keyword>
<protein>
    <recommendedName>
        <fullName evidence="3">Carboxylic ester hydrolase</fullName>
        <ecNumber evidence="3">3.1.1.-</ecNumber>
    </recommendedName>
</protein>
<keyword evidence="8" id="KW-1185">Reference proteome</keyword>
<dbReference type="EnsemblFungi" id="EJT78596">
    <property type="protein sequence ID" value="EJT78596"/>
    <property type="gene ID" value="GGTG_03695"/>
</dbReference>
<reference evidence="8" key="1">
    <citation type="submission" date="2010-07" db="EMBL/GenBank/DDBJ databases">
        <title>The genome sequence of Gaeumannomyces graminis var. tritici strain R3-111a-1.</title>
        <authorList>
            <consortium name="The Broad Institute Genome Sequencing Platform"/>
            <person name="Ma L.-J."/>
            <person name="Dead R."/>
            <person name="Young S."/>
            <person name="Zeng Q."/>
            <person name="Koehrsen M."/>
            <person name="Alvarado L."/>
            <person name="Berlin A."/>
            <person name="Chapman S.B."/>
            <person name="Chen Z."/>
            <person name="Freedman E."/>
            <person name="Gellesch M."/>
            <person name="Goldberg J."/>
            <person name="Griggs A."/>
            <person name="Gujja S."/>
            <person name="Heilman E.R."/>
            <person name="Heiman D."/>
            <person name="Hepburn T."/>
            <person name="Howarth C."/>
            <person name="Jen D."/>
            <person name="Larson L."/>
            <person name="Mehta T."/>
            <person name="Neiman D."/>
            <person name="Pearson M."/>
            <person name="Roberts A."/>
            <person name="Saif S."/>
            <person name="Shea T."/>
            <person name="Shenoy N."/>
            <person name="Sisk P."/>
            <person name="Stolte C."/>
            <person name="Sykes S."/>
            <person name="Walk T."/>
            <person name="White J."/>
            <person name="Yandava C."/>
            <person name="Haas B."/>
            <person name="Nusbaum C."/>
            <person name="Birren B."/>
        </authorList>
    </citation>
    <scope>NUCLEOTIDE SEQUENCE [LARGE SCALE GENOMIC DNA]</scope>
    <source>
        <strain evidence="8">R3-111a-1</strain>
    </source>
</reference>
<keyword evidence="3" id="KW-0732">Signal</keyword>
<dbReference type="EMBL" id="GL385396">
    <property type="protein sequence ID" value="EJT78596.1"/>
    <property type="molecule type" value="Genomic_DNA"/>
</dbReference>
<name>J3NQZ0_GAET3</name>
<dbReference type="RefSeq" id="XP_009219741.1">
    <property type="nucleotide sequence ID" value="XM_009221477.1"/>
</dbReference>
<dbReference type="ESTHER" id="gagt3-j3nqz0">
    <property type="family name" value="Fungal_carboxylesterase_lipase"/>
</dbReference>
<dbReference type="SUPFAM" id="SSF53474">
    <property type="entry name" value="alpha/beta-Hydrolases"/>
    <property type="match status" value="1"/>
</dbReference>
<dbReference type="GO" id="GO:0016787">
    <property type="term" value="F:hydrolase activity"/>
    <property type="evidence" value="ECO:0007669"/>
    <property type="project" value="UniProtKB-KW"/>
</dbReference>
<dbReference type="InterPro" id="IPR019826">
    <property type="entry name" value="Carboxylesterase_B_AS"/>
</dbReference>
<feature type="domain" description="Carboxylesterase type B" evidence="5">
    <location>
        <begin position="28"/>
        <end position="228"/>
    </location>
</feature>
<organism evidence="6">
    <name type="scientific">Gaeumannomyces tritici (strain R3-111a-1)</name>
    <name type="common">Wheat and barley take-all root rot fungus</name>
    <name type="synonym">Gaeumannomyces graminis var. tritici</name>
    <dbReference type="NCBI Taxonomy" id="644352"/>
    <lineage>
        <taxon>Eukaryota</taxon>
        <taxon>Fungi</taxon>
        <taxon>Dikarya</taxon>
        <taxon>Ascomycota</taxon>
        <taxon>Pezizomycotina</taxon>
        <taxon>Sordariomycetes</taxon>
        <taxon>Sordariomycetidae</taxon>
        <taxon>Magnaporthales</taxon>
        <taxon>Magnaporthaceae</taxon>
        <taxon>Gaeumannomyces</taxon>
    </lineage>
</organism>
<feature type="compositionally biased region" description="Low complexity" evidence="4">
    <location>
        <begin position="233"/>
        <end position="251"/>
    </location>
</feature>
<sequence>MHVFSLHLLLLLLLLAGALARAQDLLAALDYGAFQGAYSDRYNISYWQKIPFAAPPVGENRFRAPQPPGHVGRDVYNSTQRFSMCPQRETSGSEDCLYLGLYSRPWTRGQPLRPVVVVFYGGGFVRGSASFEPRPSLYPVLELSADPGLVVVYPNYRTNAFGFLPGRQVAADHPRSDLNPGLLDQRAAIEWTSRYIRHFGGDPDRITIQGQSAGGGSVVAQVIAQPRHNIMASSSGSSSGDAGPRPWPRPRAAATKPLFAAALANSPFWPKTYAFDSPEAQWIFDTLSERVGCGAPPAPPRDGAPSGGDGDGRLACLKAADVQVIRDASLAIADSHLHNTSTFTWAPVLDGRFLRRPLSSIASSVDTTTTTITTTPDKEGEEERRRAAAPAVFAMYNTHEGEDFIHPPGSVATAADFGAWLAAFLPGLDAADLAGVALLYPERGGSEAIGRYDDAATRAGLVYRDVVLACPAFWLAGAGGGGRGWLGEYSIAPAKHASDVYWWNAPNTAHETDRHHFLGYTGAMASFMATGDPNTRNLTANSTVPTLDTGYQFHVRTEGFGQLKLSQLPERCALWKRLAHKVPI</sequence>
<reference evidence="7" key="4">
    <citation type="journal article" date="2015" name="G3 (Bethesda)">
        <title>Genome sequences of three phytopathogenic species of the Magnaporthaceae family of fungi.</title>
        <authorList>
            <person name="Okagaki L.H."/>
            <person name="Nunes C.C."/>
            <person name="Sailsbery J."/>
            <person name="Clay B."/>
            <person name="Brown D."/>
            <person name="John T."/>
            <person name="Oh Y."/>
            <person name="Young N."/>
            <person name="Fitzgerald M."/>
            <person name="Haas B.J."/>
            <person name="Zeng Q."/>
            <person name="Young S."/>
            <person name="Adiconis X."/>
            <person name="Fan L."/>
            <person name="Levin J.Z."/>
            <person name="Mitchell T.K."/>
            <person name="Okubara P.A."/>
            <person name="Farman M.L."/>
            <person name="Kohn L.M."/>
            <person name="Birren B."/>
            <person name="Ma L.-J."/>
            <person name="Dean R.A."/>
        </authorList>
    </citation>
    <scope>NUCLEOTIDE SEQUENCE</scope>
    <source>
        <strain evidence="7">R3-111a-1</strain>
    </source>
</reference>
<evidence type="ECO:0000256" key="1">
    <source>
        <dbReference type="ARBA" id="ARBA00005964"/>
    </source>
</evidence>
<dbReference type="OrthoDB" id="408631at2759"/>
<reference evidence="6" key="3">
    <citation type="submission" date="2010-09" db="EMBL/GenBank/DDBJ databases">
        <title>Annotation of Gaeumannomyces graminis var. tritici R3-111a-1.</title>
        <authorList>
            <consortium name="The Broad Institute Genome Sequencing Platform"/>
            <person name="Ma L.-J."/>
            <person name="Dead R."/>
            <person name="Young S.K."/>
            <person name="Zeng Q."/>
            <person name="Gargeya S."/>
            <person name="Fitzgerald M."/>
            <person name="Haas B."/>
            <person name="Abouelleil A."/>
            <person name="Alvarado L."/>
            <person name="Arachchi H.M."/>
            <person name="Berlin A."/>
            <person name="Brown A."/>
            <person name="Chapman S.B."/>
            <person name="Chen Z."/>
            <person name="Dunbar C."/>
            <person name="Freedman E."/>
            <person name="Gearin G."/>
            <person name="Gellesch M."/>
            <person name="Goldberg J."/>
            <person name="Griggs A."/>
            <person name="Gujja S."/>
            <person name="Heiman D."/>
            <person name="Howarth C."/>
            <person name="Larson L."/>
            <person name="Lui A."/>
            <person name="MacDonald P.J.P."/>
            <person name="Mehta T."/>
            <person name="Montmayeur A."/>
            <person name="Murphy C."/>
            <person name="Neiman D."/>
            <person name="Pearson M."/>
            <person name="Priest M."/>
            <person name="Roberts A."/>
            <person name="Saif S."/>
            <person name="Shea T."/>
            <person name="Shenoy N."/>
            <person name="Sisk P."/>
            <person name="Stolte C."/>
            <person name="Sykes S."/>
            <person name="Yandava C."/>
            <person name="Wortman J."/>
            <person name="Nusbaum C."/>
            <person name="Birren B."/>
        </authorList>
    </citation>
    <scope>NUCLEOTIDE SEQUENCE</scope>
    <source>
        <strain evidence="6">R3-111a-1</strain>
    </source>
</reference>
<dbReference type="Proteomes" id="UP000006039">
    <property type="component" value="Unassembled WGS sequence"/>
</dbReference>
<evidence type="ECO:0000313" key="7">
    <source>
        <dbReference type="EnsemblFungi" id="EJT78596"/>
    </source>
</evidence>
<dbReference type="InterPro" id="IPR050309">
    <property type="entry name" value="Type-B_Carboxylest/Lipase"/>
</dbReference>
<evidence type="ECO:0000313" key="8">
    <source>
        <dbReference type="Proteomes" id="UP000006039"/>
    </source>
</evidence>
<dbReference type="AlphaFoldDB" id="J3NQZ0"/>
<evidence type="ECO:0000313" key="6">
    <source>
        <dbReference type="EMBL" id="EJT78596.1"/>
    </source>
</evidence>